<gene>
    <name evidence="5" type="ORF">KFL_002310130</name>
</gene>
<keyword evidence="2" id="KW-0040">ANK repeat</keyword>
<dbReference type="PROSITE" id="PS50088">
    <property type="entry name" value="ANK_REPEAT"/>
    <property type="match status" value="1"/>
</dbReference>
<dbReference type="Pfam" id="PF12796">
    <property type="entry name" value="Ank_2"/>
    <property type="match status" value="1"/>
</dbReference>
<evidence type="ECO:0000256" key="1">
    <source>
        <dbReference type="ARBA" id="ARBA00004906"/>
    </source>
</evidence>
<name>A0A1Y1I9G9_KLENI</name>
<comment type="pathway">
    <text evidence="1">Protein modification; protein ubiquitination.</text>
</comment>
<feature type="region of interest" description="Disordered" evidence="3">
    <location>
        <begin position="1"/>
        <end position="32"/>
    </location>
</feature>
<dbReference type="Gene3D" id="1.25.40.20">
    <property type="entry name" value="Ankyrin repeat-containing domain"/>
    <property type="match status" value="1"/>
</dbReference>
<evidence type="ECO:0000259" key="4">
    <source>
        <dbReference type="Pfam" id="PF00651"/>
    </source>
</evidence>
<dbReference type="AlphaFoldDB" id="A0A1Y1I9G9"/>
<dbReference type="InterPro" id="IPR000210">
    <property type="entry name" value="BTB/POZ_dom"/>
</dbReference>
<feature type="repeat" description="ANK" evidence="2">
    <location>
        <begin position="69"/>
        <end position="105"/>
    </location>
</feature>
<dbReference type="SUPFAM" id="SSF48403">
    <property type="entry name" value="Ankyrin repeat"/>
    <property type="match status" value="1"/>
</dbReference>
<reference evidence="5 6" key="1">
    <citation type="journal article" date="2014" name="Nat. Commun.">
        <title>Klebsormidium flaccidum genome reveals primary factors for plant terrestrial adaptation.</title>
        <authorList>
            <person name="Hori K."/>
            <person name="Maruyama F."/>
            <person name="Fujisawa T."/>
            <person name="Togashi T."/>
            <person name="Yamamoto N."/>
            <person name="Seo M."/>
            <person name="Sato S."/>
            <person name="Yamada T."/>
            <person name="Mori H."/>
            <person name="Tajima N."/>
            <person name="Moriyama T."/>
            <person name="Ikeuchi M."/>
            <person name="Watanabe M."/>
            <person name="Wada H."/>
            <person name="Kobayashi K."/>
            <person name="Saito M."/>
            <person name="Masuda T."/>
            <person name="Sasaki-Sekimoto Y."/>
            <person name="Mashiguchi K."/>
            <person name="Awai K."/>
            <person name="Shimojima M."/>
            <person name="Masuda S."/>
            <person name="Iwai M."/>
            <person name="Nobusawa T."/>
            <person name="Narise T."/>
            <person name="Kondo S."/>
            <person name="Saito H."/>
            <person name="Sato R."/>
            <person name="Murakawa M."/>
            <person name="Ihara Y."/>
            <person name="Oshima-Yamada Y."/>
            <person name="Ohtaka K."/>
            <person name="Satoh M."/>
            <person name="Sonobe K."/>
            <person name="Ishii M."/>
            <person name="Ohtani R."/>
            <person name="Kanamori-Sato M."/>
            <person name="Honoki R."/>
            <person name="Miyazaki D."/>
            <person name="Mochizuki H."/>
            <person name="Umetsu J."/>
            <person name="Higashi K."/>
            <person name="Shibata D."/>
            <person name="Kamiya Y."/>
            <person name="Sato N."/>
            <person name="Nakamura Y."/>
            <person name="Tabata S."/>
            <person name="Ida S."/>
            <person name="Kurokawa K."/>
            <person name="Ohta H."/>
        </authorList>
    </citation>
    <scope>NUCLEOTIDE SEQUENCE [LARGE SCALE GENOMIC DNA]</scope>
    <source>
        <strain evidence="5 6">NIES-2285</strain>
    </source>
</reference>
<evidence type="ECO:0000256" key="2">
    <source>
        <dbReference type="PROSITE-ProRule" id="PRU00023"/>
    </source>
</evidence>
<dbReference type="PROSITE" id="PS50297">
    <property type="entry name" value="ANK_REP_REGION"/>
    <property type="match status" value="1"/>
</dbReference>
<feature type="compositionally biased region" description="Low complexity" evidence="3">
    <location>
        <begin position="1"/>
        <end position="13"/>
    </location>
</feature>
<dbReference type="InterPro" id="IPR002110">
    <property type="entry name" value="Ankyrin_rpt"/>
</dbReference>
<dbReference type="Gene3D" id="3.30.710.10">
    <property type="entry name" value="Potassium Channel Kv1.1, Chain A"/>
    <property type="match status" value="1"/>
</dbReference>
<feature type="domain" description="BTB" evidence="4">
    <location>
        <begin position="213"/>
        <end position="311"/>
    </location>
</feature>
<dbReference type="STRING" id="105231.A0A1Y1I9G9"/>
<dbReference type="Proteomes" id="UP000054558">
    <property type="component" value="Unassembled WGS sequence"/>
</dbReference>
<dbReference type="InterPro" id="IPR036770">
    <property type="entry name" value="Ankyrin_rpt-contain_sf"/>
</dbReference>
<feature type="region of interest" description="Disordered" evidence="3">
    <location>
        <begin position="366"/>
        <end position="389"/>
    </location>
</feature>
<dbReference type="Pfam" id="PF00651">
    <property type="entry name" value="BTB"/>
    <property type="match status" value="1"/>
</dbReference>
<organism evidence="5 6">
    <name type="scientific">Klebsormidium nitens</name>
    <name type="common">Green alga</name>
    <name type="synonym">Ulothrix nitens</name>
    <dbReference type="NCBI Taxonomy" id="105231"/>
    <lineage>
        <taxon>Eukaryota</taxon>
        <taxon>Viridiplantae</taxon>
        <taxon>Streptophyta</taxon>
        <taxon>Klebsormidiophyceae</taxon>
        <taxon>Klebsormidiales</taxon>
        <taxon>Klebsormidiaceae</taxon>
        <taxon>Klebsormidium</taxon>
    </lineage>
</organism>
<dbReference type="EMBL" id="DF237180">
    <property type="protein sequence ID" value="GAQ85357.1"/>
    <property type="molecule type" value="Genomic_DNA"/>
</dbReference>
<proteinExistence type="predicted"/>
<dbReference type="InterPro" id="IPR011333">
    <property type="entry name" value="SKP1/BTB/POZ_sf"/>
</dbReference>
<dbReference type="OrthoDB" id="6359943at2759"/>
<evidence type="ECO:0000313" key="6">
    <source>
        <dbReference type="Proteomes" id="UP000054558"/>
    </source>
</evidence>
<evidence type="ECO:0000256" key="3">
    <source>
        <dbReference type="SAM" id="MobiDB-lite"/>
    </source>
</evidence>
<evidence type="ECO:0000313" key="5">
    <source>
        <dbReference type="EMBL" id="GAQ85357.1"/>
    </source>
</evidence>
<accession>A0A1Y1I9G9</accession>
<feature type="compositionally biased region" description="Basic and acidic residues" evidence="3">
    <location>
        <begin position="372"/>
        <end position="389"/>
    </location>
</feature>
<dbReference type="OMA" id="KGWEYRH"/>
<keyword evidence="6" id="KW-1185">Reference proteome</keyword>
<protein>
    <recommendedName>
        <fullName evidence="4">BTB domain-containing protein</fullName>
    </recommendedName>
</protein>
<sequence length="389" mass="43023">MAEENSAAEALESMHISHPGTDNAGAAGQEKEKELNQATFFHCVEAQNAKTLQILTRTRQVDVNAVNQEGLTGLHIAVSQYDKTRNTDIVKILLEVGADINKKAADKAADKFLNIVRVSDSKHGKEETAKIKVNGMTPLLLALELKSSLYVKGMEYRHWDAMLSVLAAATIKQASNADVHAATQEAEHTASLAALQQGWAAVFDSGAHELVDLRAEGKDIPALKQIVMHSSKRWKREIESQDSTARSSLTRGGLLLEVKEASYTVIQHLVRYLYSGLGDDEFVKTRGADVFLAAYRYEIPDVCQVLEKKLDITPDNWIKVLSVAIVAGSSLLTLRVAQSIKHLLDKRLSFSHIRRPSFSYMELPPHQPFGKAENESAENLRKIEESSRD</sequence>
<dbReference type="SMART" id="SM00248">
    <property type="entry name" value="ANK"/>
    <property type="match status" value="1"/>
</dbReference>
<dbReference type="SUPFAM" id="SSF54695">
    <property type="entry name" value="POZ domain"/>
    <property type="match status" value="1"/>
</dbReference>